<dbReference type="PANTHER" id="PTHR11581:SF0">
    <property type="entry name" value="SMALL RIBOSOMAL SUBUNIT PROTEIN ES4"/>
    <property type="match status" value="1"/>
</dbReference>
<dbReference type="eggNOG" id="KOG0378">
    <property type="taxonomic scope" value="Eukaryota"/>
</dbReference>
<dbReference type="PROSITE" id="PS50889">
    <property type="entry name" value="S4"/>
    <property type="match status" value="1"/>
</dbReference>
<keyword evidence="2 6" id="KW-0699">rRNA-binding</keyword>
<dbReference type="Pfam" id="PF00900">
    <property type="entry name" value="Ribosomal_S4e"/>
    <property type="match status" value="1"/>
</dbReference>
<dbReference type="Pfam" id="PF00467">
    <property type="entry name" value="KOW"/>
    <property type="match status" value="1"/>
</dbReference>
<dbReference type="PIRSF" id="PIRSF002116">
    <property type="entry name" value="Ribosomal_S4"/>
    <property type="match status" value="1"/>
</dbReference>
<dbReference type="Pfam" id="PF08071">
    <property type="entry name" value="RS4NT"/>
    <property type="match status" value="1"/>
</dbReference>
<dbReference type="FunFam" id="3.10.290.10:FF:000002">
    <property type="entry name" value="40S ribosomal protein S4"/>
    <property type="match status" value="1"/>
</dbReference>
<evidence type="ECO:0000256" key="6">
    <source>
        <dbReference type="PIRNR" id="PIRNR002116"/>
    </source>
</evidence>
<evidence type="ECO:0000313" key="9">
    <source>
        <dbReference type="EMBL" id="KTW31295.1"/>
    </source>
</evidence>
<dbReference type="InterPro" id="IPR013843">
    <property type="entry name" value="Ribosomal_eS4_N"/>
</dbReference>
<dbReference type="InterPro" id="IPR000876">
    <property type="entry name" value="Ribosomal_eS4"/>
</dbReference>
<evidence type="ECO:0000256" key="5">
    <source>
        <dbReference type="ARBA" id="ARBA00023274"/>
    </source>
</evidence>
<evidence type="ECO:0000256" key="4">
    <source>
        <dbReference type="ARBA" id="ARBA00022980"/>
    </source>
</evidence>
<dbReference type="GO" id="GO:0019843">
    <property type="term" value="F:rRNA binding"/>
    <property type="evidence" value="ECO:0007669"/>
    <property type="project" value="UniProtKB-UniRule"/>
</dbReference>
<dbReference type="SMART" id="SM00363">
    <property type="entry name" value="S4"/>
    <property type="match status" value="1"/>
</dbReference>
<keyword evidence="10" id="KW-1185">Reference proteome</keyword>
<evidence type="ECO:0000256" key="2">
    <source>
        <dbReference type="ARBA" id="ARBA00022730"/>
    </source>
</evidence>
<dbReference type="AlphaFoldDB" id="A0A0W4ZSF4"/>
<keyword evidence="5 6" id="KW-0687">Ribonucleoprotein</keyword>
<keyword evidence="4 6" id="KW-0689">Ribosomal protein</keyword>
<name>A0A0W4ZSF4_PNEJ7</name>
<protein>
    <recommendedName>
        <fullName evidence="6">40S ribosomal protein S4</fullName>
    </recommendedName>
</protein>
<dbReference type="GeneID" id="28939885"/>
<dbReference type="Gene3D" id="2.30.30.30">
    <property type="match status" value="1"/>
</dbReference>
<dbReference type="HAMAP" id="MF_00485">
    <property type="entry name" value="Ribosomal_eS4"/>
    <property type="match status" value="1"/>
</dbReference>
<dbReference type="STRING" id="1408657.A0A0W4ZSF4"/>
<dbReference type="GO" id="GO:0022627">
    <property type="term" value="C:cytosolic small ribosomal subunit"/>
    <property type="evidence" value="ECO:0007669"/>
    <property type="project" value="TreeGrafter"/>
</dbReference>
<dbReference type="EMBL" id="LFWA01000005">
    <property type="protein sequence ID" value="KTW31295.1"/>
    <property type="molecule type" value="Genomic_DNA"/>
</dbReference>
<dbReference type="PANTHER" id="PTHR11581">
    <property type="entry name" value="30S/40S RIBOSOMAL PROTEIN S4"/>
    <property type="match status" value="1"/>
</dbReference>
<dbReference type="InterPro" id="IPR032277">
    <property type="entry name" value="Ribosomal_eS4_C"/>
</dbReference>
<dbReference type="InterPro" id="IPR002942">
    <property type="entry name" value="S4_RNA-bd"/>
</dbReference>
<dbReference type="VEuPathDB" id="FungiDB:T551_01367"/>
<dbReference type="Gene3D" id="2.40.50.740">
    <property type="match status" value="2"/>
</dbReference>
<organism evidence="9 10">
    <name type="scientific">Pneumocystis jirovecii (strain RU7)</name>
    <name type="common">Human pneumocystis pneumonia agent</name>
    <dbReference type="NCBI Taxonomy" id="1408657"/>
    <lineage>
        <taxon>Eukaryota</taxon>
        <taxon>Fungi</taxon>
        <taxon>Dikarya</taxon>
        <taxon>Ascomycota</taxon>
        <taxon>Taphrinomycotina</taxon>
        <taxon>Pneumocystomycetes</taxon>
        <taxon>Pneumocystaceae</taxon>
        <taxon>Pneumocystis</taxon>
    </lineage>
</organism>
<dbReference type="CDD" id="cd00165">
    <property type="entry name" value="S4"/>
    <property type="match status" value="1"/>
</dbReference>
<comment type="caution">
    <text evidence="9">The sequence shown here is derived from an EMBL/GenBank/DDBJ whole genome shotgun (WGS) entry which is preliminary data.</text>
</comment>
<dbReference type="InterPro" id="IPR041982">
    <property type="entry name" value="Ribosomal_eS4_KOW"/>
</dbReference>
<feature type="domain" description="KOW" evidence="8">
    <location>
        <begin position="190"/>
        <end position="217"/>
    </location>
</feature>
<dbReference type="RefSeq" id="XP_018230285.1">
    <property type="nucleotide sequence ID" value="XM_018373630.1"/>
</dbReference>
<comment type="similarity">
    <text evidence="1 6">Belongs to the eukaryotic ribosomal protein eS4 family.</text>
</comment>
<dbReference type="FunFam" id="2.30.30.30:FF:000005">
    <property type="entry name" value="40S ribosomal protein S4"/>
    <property type="match status" value="1"/>
</dbReference>
<dbReference type="PROSITE" id="PS00528">
    <property type="entry name" value="RIBOSOMAL_S4E"/>
    <property type="match status" value="1"/>
</dbReference>
<evidence type="ECO:0000259" key="7">
    <source>
        <dbReference type="SMART" id="SM00363"/>
    </source>
</evidence>
<feature type="domain" description="RNA-binding S4" evidence="7">
    <location>
        <begin position="42"/>
        <end position="106"/>
    </location>
</feature>
<dbReference type="InterPro" id="IPR014722">
    <property type="entry name" value="Rib_uL2_dom2"/>
</dbReference>
<evidence type="ECO:0000256" key="3">
    <source>
        <dbReference type="ARBA" id="ARBA00022884"/>
    </source>
</evidence>
<accession>A0A0W4ZSF4</accession>
<reference evidence="10" key="1">
    <citation type="journal article" date="2016" name="Nat. Commun.">
        <title>Genome analysis of three Pneumocystis species reveals adaptation mechanisms to life exclusively in mammalian hosts.</title>
        <authorList>
            <person name="Ma L."/>
            <person name="Chen Z."/>
            <person name="Huang D.W."/>
            <person name="Kutty G."/>
            <person name="Ishihara M."/>
            <person name="Wang H."/>
            <person name="Abouelleil A."/>
            <person name="Bishop L."/>
            <person name="Davey E."/>
            <person name="Deng R."/>
            <person name="Deng X."/>
            <person name="Fan L."/>
            <person name="Fantoni G."/>
            <person name="Fitzgerald M."/>
            <person name="Gogineni E."/>
            <person name="Goldberg J.M."/>
            <person name="Handley G."/>
            <person name="Hu X."/>
            <person name="Huber C."/>
            <person name="Jiao X."/>
            <person name="Jones K."/>
            <person name="Levin J.Z."/>
            <person name="Liu Y."/>
            <person name="Macdonald P."/>
            <person name="Melnikov A."/>
            <person name="Raley C."/>
            <person name="Sassi M."/>
            <person name="Sherman B.T."/>
            <person name="Song X."/>
            <person name="Sykes S."/>
            <person name="Tran B."/>
            <person name="Walsh L."/>
            <person name="Xia Y."/>
            <person name="Yang J."/>
            <person name="Young S."/>
            <person name="Zeng Q."/>
            <person name="Zheng X."/>
            <person name="Stephens R."/>
            <person name="Nusbaum C."/>
            <person name="Birren B.W."/>
            <person name="Azadi P."/>
            <person name="Lempicki R.A."/>
            <person name="Cuomo C.A."/>
            <person name="Kovacs J.A."/>
        </authorList>
    </citation>
    <scope>NUCLEOTIDE SEQUENCE [LARGE SCALE GENOMIC DNA]</scope>
    <source>
        <strain evidence="10">RU7</strain>
    </source>
</reference>
<dbReference type="GO" id="GO:0002181">
    <property type="term" value="P:cytoplasmic translation"/>
    <property type="evidence" value="ECO:0007669"/>
    <property type="project" value="UniProtKB-ARBA"/>
</dbReference>
<dbReference type="GO" id="GO:0003735">
    <property type="term" value="F:structural constituent of ribosome"/>
    <property type="evidence" value="ECO:0007669"/>
    <property type="project" value="UniProtKB-UniRule"/>
</dbReference>
<sequence>MARGPKKHLKRVNAPHHWMVDKLGGTYAPRPSPGPHKLRDCLPLIIFLRNRLKYALNNRETIAILMQRLVKVDGKVRTDHTYPAGFMDVISIERTGENFRLVYDTKGRYMIHRITSMEATYKLCKIKKVQLGPKAIPYAVTHDGRTIVCIDQMLLIFLISFLQRYPNPDIHANDTVKFDLVSNKIDGHIPFEVGKLAMVTGGRSKGRVGLIIDREHHNGGFDIVHIKDSLDHTFATRLSNVFVIGDISGPWISLPKGKGLKLTISEERDRRRNLQNA</sequence>
<dbReference type="InterPro" id="IPR038237">
    <property type="entry name" value="Ribosomal_eS4_central_sf"/>
</dbReference>
<dbReference type="SMART" id="SM00739">
    <property type="entry name" value="KOW"/>
    <property type="match status" value="1"/>
</dbReference>
<dbReference type="InterPro" id="IPR018199">
    <property type="entry name" value="Ribosomal_eS4_N_CS"/>
</dbReference>
<dbReference type="Pfam" id="PF16121">
    <property type="entry name" value="40S_S4_C"/>
    <property type="match status" value="1"/>
</dbReference>
<dbReference type="InterPro" id="IPR005824">
    <property type="entry name" value="KOW"/>
</dbReference>
<dbReference type="InterPro" id="IPR036986">
    <property type="entry name" value="S4_RNA-bd_sf"/>
</dbReference>
<dbReference type="Proteomes" id="UP000053447">
    <property type="component" value="Unassembled WGS sequence"/>
</dbReference>
<dbReference type="OrthoDB" id="1109245at2759"/>
<evidence type="ECO:0000313" key="10">
    <source>
        <dbReference type="Proteomes" id="UP000053447"/>
    </source>
</evidence>
<proteinExistence type="inferred from homology"/>
<dbReference type="Gene3D" id="3.10.290.10">
    <property type="entry name" value="RNA-binding S4 domain"/>
    <property type="match status" value="1"/>
</dbReference>
<keyword evidence="3 6" id="KW-0694">RNA-binding</keyword>
<gene>
    <name evidence="9" type="ORF">T551_01367</name>
</gene>
<evidence type="ECO:0000256" key="1">
    <source>
        <dbReference type="ARBA" id="ARBA00007500"/>
    </source>
</evidence>
<dbReference type="InterPro" id="IPR013845">
    <property type="entry name" value="Ribosomal_eS4_central_region"/>
</dbReference>
<dbReference type="CDD" id="cd06087">
    <property type="entry name" value="KOW_RPS4"/>
    <property type="match status" value="1"/>
</dbReference>
<evidence type="ECO:0000259" key="8">
    <source>
        <dbReference type="SMART" id="SM00739"/>
    </source>
</evidence>